<feature type="region of interest" description="Disordered" evidence="1">
    <location>
        <begin position="1"/>
        <end position="22"/>
    </location>
</feature>
<dbReference type="CDD" id="cd04692">
    <property type="entry name" value="NUDIX_Hydrolase"/>
    <property type="match status" value="1"/>
</dbReference>
<organism evidence="3 4">
    <name type="scientific">Brevibacillus thermoruber</name>
    <dbReference type="NCBI Taxonomy" id="33942"/>
    <lineage>
        <taxon>Bacteria</taxon>
        <taxon>Bacillati</taxon>
        <taxon>Bacillota</taxon>
        <taxon>Bacilli</taxon>
        <taxon>Bacillales</taxon>
        <taxon>Paenibacillaceae</taxon>
        <taxon>Brevibacillus</taxon>
    </lineage>
</organism>
<dbReference type="InterPro" id="IPR015797">
    <property type="entry name" value="NUDIX_hydrolase-like_dom_sf"/>
</dbReference>
<dbReference type="RefSeq" id="WP_271139869.1">
    <property type="nucleotide sequence ID" value="NZ_JAPYYP010000007.1"/>
</dbReference>
<proteinExistence type="predicted"/>
<reference evidence="3" key="1">
    <citation type="submission" date="2022-12" db="EMBL/GenBank/DDBJ databases">
        <title>Draft genome sequence of the thermophilic strain Brevibacillus thermoruber HT42, isolated from Los Humeros, Puebla, Mexico, with biotechnological potential.</title>
        <authorList>
            <person name="Lara Sanchez J."/>
            <person name="Solis Palacios R."/>
            <person name="Bustos Baena A.S."/>
            <person name="Ruz Baez A.E."/>
            <person name="Espinosa Luna G."/>
            <person name="Oliart Ros R.M."/>
        </authorList>
    </citation>
    <scope>NUCLEOTIDE SEQUENCE</scope>
    <source>
        <strain evidence="3">HT42</strain>
    </source>
</reference>
<gene>
    <name evidence="3" type="ORF">O3V59_08145</name>
</gene>
<dbReference type="Pfam" id="PF00293">
    <property type="entry name" value="NUDIX"/>
    <property type="match status" value="1"/>
</dbReference>
<evidence type="ECO:0000259" key="2">
    <source>
        <dbReference type="PROSITE" id="PS51462"/>
    </source>
</evidence>
<evidence type="ECO:0000313" key="4">
    <source>
        <dbReference type="Proteomes" id="UP001151071"/>
    </source>
</evidence>
<feature type="domain" description="Nudix hydrolase" evidence="2">
    <location>
        <begin position="29"/>
        <end position="168"/>
    </location>
</feature>
<dbReference type="Gene3D" id="3.90.79.10">
    <property type="entry name" value="Nucleoside Triphosphate Pyrophosphohydrolase"/>
    <property type="match status" value="1"/>
</dbReference>
<dbReference type="SUPFAM" id="SSF55811">
    <property type="entry name" value="Nudix"/>
    <property type="match status" value="1"/>
</dbReference>
<dbReference type="PANTHER" id="PTHR10885:SF0">
    <property type="entry name" value="ISOPENTENYL-DIPHOSPHATE DELTA-ISOMERASE"/>
    <property type="match status" value="1"/>
</dbReference>
<evidence type="ECO:0000256" key="1">
    <source>
        <dbReference type="SAM" id="MobiDB-lite"/>
    </source>
</evidence>
<protein>
    <submittedName>
        <fullName evidence="3">NUDIX domain-containing protein</fullName>
    </submittedName>
</protein>
<dbReference type="Proteomes" id="UP001151071">
    <property type="component" value="Unassembled WGS sequence"/>
</dbReference>
<dbReference type="EMBL" id="JAPYYP010000007">
    <property type="protein sequence ID" value="MDA5108328.1"/>
    <property type="molecule type" value="Genomic_DNA"/>
</dbReference>
<sequence>MNDEMLDIYDESGQHTGAAPRGEVHRCGHWHRTFHCWIYRRDGQRVFLLFQKRHPAKDTSPDKLDITSAGHLLAGEEPRDGVRELEEELGLSVPYERLHPIGMVRDVSVEPGIVDKELCHVYAYECNQPLERYRIQQEELTGLFWVELEEAVRLFRGEIPAVRAEGLRWRADGTASRIVLEAHKADFVAHEESYYRTVFAAVKRLAAGAEDGAF</sequence>
<dbReference type="PANTHER" id="PTHR10885">
    <property type="entry name" value="ISOPENTENYL-DIPHOSPHATE DELTA-ISOMERASE"/>
    <property type="match status" value="1"/>
</dbReference>
<dbReference type="InterPro" id="IPR000086">
    <property type="entry name" value="NUDIX_hydrolase_dom"/>
</dbReference>
<accession>A0A9X3TPX8</accession>
<keyword evidence="4" id="KW-1185">Reference proteome</keyword>
<dbReference type="PROSITE" id="PS51462">
    <property type="entry name" value="NUDIX"/>
    <property type="match status" value="1"/>
</dbReference>
<feature type="compositionally biased region" description="Acidic residues" evidence="1">
    <location>
        <begin position="1"/>
        <end position="10"/>
    </location>
</feature>
<evidence type="ECO:0000313" key="3">
    <source>
        <dbReference type="EMBL" id="MDA5108328.1"/>
    </source>
</evidence>
<comment type="caution">
    <text evidence="3">The sequence shown here is derived from an EMBL/GenBank/DDBJ whole genome shotgun (WGS) entry which is preliminary data.</text>
</comment>
<dbReference type="GO" id="GO:0003824">
    <property type="term" value="F:catalytic activity"/>
    <property type="evidence" value="ECO:0007669"/>
    <property type="project" value="UniProtKB-ARBA"/>
</dbReference>
<dbReference type="AlphaFoldDB" id="A0A9X3TPX8"/>
<name>A0A9X3TPX8_9BACL</name>